<dbReference type="CDD" id="cd05154">
    <property type="entry name" value="ACAD10_11_N-like"/>
    <property type="match status" value="1"/>
</dbReference>
<evidence type="ECO:0000313" key="2">
    <source>
        <dbReference type="EMBL" id="OJJ05293.1"/>
    </source>
</evidence>
<dbReference type="Proteomes" id="UP000184073">
    <property type="component" value="Unassembled WGS sequence"/>
</dbReference>
<dbReference type="Gene3D" id="3.90.1200.10">
    <property type="match status" value="1"/>
</dbReference>
<dbReference type="Pfam" id="PF01636">
    <property type="entry name" value="APH"/>
    <property type="match status" value="1"/>
</dbReference>
<dbReference type="InterPro" id="IPR052898">
    <property type="entry name" value="ACAD10-like"/>
</dbReference>
<dbReference type="InterPro" id="IPR041726">
    <property type="entry name" value="ACAD10_11_N"/>
</dbReference>
<dbReference type="GeneID" id="63722922"/>
<dbReference type="InterPro" id="IPR011009">
    <property type="entry name" value="Kinase-like_dom_sf"/>
</dbReference>
<dbReference type="SUPFAM" id="SSF56112">
    <property type="entry name" value="Protein kinase-like (PK-like)"/>
    <property type="match status" value="1"/>
</dbReference>
<evidence type="ECO:0000259" key="1">
    <source>
        <dbReference type="Pfam" id="PF01636"/>
    </source>
</evidence>
<dbReference type="EMBL" id="KV878132">
    <property type="protein sequence ID" value="OJJ05293.1"/>
    <property type="molecule type" value="Genomic_DNA"/>
</dbReference>
<reference evidence="3" key="1">
    <citation type="journal article" date="2017" name="Genome Biol.">
        <title>Comparative genomics reveals high biological diversity and specific adaptations in the industrially and medically important fungal genus Aspergillus.</title>
        <authorList>
            <person name="de Vries R.P."/>
            <person name="Riley R."/>
            <person name="Wiebenga A."/>
            <person name="Aguilar-Osorio G."/>
            <person name="Amillis S."/>
            <person name="Uchima C.A."/>
            <person name="Anderluh G."/>
            <person name="Asadollahi M."/>
            <person name="Askin M."/>
            <person name="Barry K."/>
            <person name="Battaglia E."/>
            <person name="Bayram O."/>
            <person name="Benocci T."/>
            <person name="Braus-Stromeyer S.A."/>
            <person name="Caldana C."/>
            <person name="Canovas D."/>
            <person name="Cerqueira G.C."/>
            <person name="Chen F."/>
            <person name="Chen W."/>
            <person name="Choi C."/>
            <person name="Clum A."/>
            <person name="Dos Santos R.A."/>
            <person name="Damasio A.R."/>
            <person name="Diallinas G."/>
            <person name="Emri T."/>
            <person name="Fekete E."/>
            <person name="Flipphi M."/>
            <person name="Freyberg S."/>
            <person name="Gallo A."/>
            <person name="Gournas C."/>
            <person name="Habgood R."/>
            <person name="Hainaut M."/>
            <person name="Harispe M.L."/>
            <person name="Henrissat B."/>
            <person name="Hilden K.S."/>
            <person name="Hope R."/>
            <person name="Hossain A."/>
            <person name="Karabika E."/>
            <person name="Karaffa L."/>
            <person name="Karanyi Z."/>
            <person name="Krasevec N."/>
            <person name="Kuo A."/>
            <person name="Kusch H."/>
            <person name="LaButti K."/>
            <person name="Lagendijk E.L."/>
            <person name="Lapidus A."/>
            <person name="Levasseur A."/>
            <person name="Lindquist E."/>
            <person name="Lipzen A."/>
            <person name="Logrieco A.F."/>
            <person name="MacCabe A."/>
            <person name="Maekelae M.R."/>
            <person name="Malavazi I."/>
            <person name="Melin P."/>
            <person name="Meyer V."/>
            <person name="Mielnichuk N."/>
            <person name="Miskei M."/>
            <person name="Molnar A.P."/>
            <person name="Mule G."/>
            <person name="Ngan C.Y."/>
            <person name="Orejas M."/>
            <person name="Orosz E."/>
            <person name="Ouedraogo J.P."/>
            <person name="Overkamp K.M."/>
            <person name="Park H.-S."/>
            <person name="Perrone G."/>
            <person name="Piumi F."/>
            <person name="Punt P.J."/>
            <person name="Ram A.F."/>
            <person name="Ramon A."/>
            <person name="Rauscher S."/>
            <person name="Record E."/>
            <person name="Riano-Pachon D.M."/>
            <person name="Robert V."/>
            <person name="Roehrig J."/>
            <person name="Ruller R."/>
            <person name="Salamov A."/>
            <person name="Salih N.S."/>
            <person name="Samson R.A."/>
            <person name="Sandor E."/>
            <person name="Sanguinetti M."/>
            <person name="Schuetze T."/>
            <person name="Sepcic K."/>
            <person name="Shelest E."/>
            <person name="Sherlock G."/>
            <person name="Sophianopoulou V."/>
            <person name="Squina F.M."/>
            <person name="Sun H."/>
            <person name="Susca A."/>
            <person name="Todd R.B."/>
            <person name="Tsang A."/>
            <person name="Unkles S.E."/>
            <person name="van de Wiele N."/>
            <person name="van Rossen-Uffink D."/>
            <person name="Oliveira J.V."/>
            <person name="Vesth T.C."/>
            <person name="Visser J."/>
            <person name="Yu J.-H."/>
            <person name="Zhou M."/>
            <person name="Andersen M.R."/>
            <person name="Archer D.B."/>
            <person name="Baker S.E."/>
            <person name="Benoit I."/>
            <person name="Brakhage A.A."/>
            <person name="Braus G.H."/>
            <person name="Fischer R."/>
            <person name="Frisvad J.C."/>
            <person name="Goldman G.H."/>
            <person name="Houbraken J."/>
            <person name="Oakley B."/>
            <person name="Pocsi I."/>
            <person name="Scazzocchio C."/>
            <person name="Seiboth B."/>
            <person name="vanKuyk P.A."/>
            <person name="Wortman J."/>
            <person name="Dyer P.S."/>
            <person name="Grigoriev I.V."/>
        </authorList>
    </citation>
    <scope>NUCLEOTIDE SEQUENCE [LARGE SCALE GENOMIC DNA]</scope>
    <source>
        <strain evidence="3">CBS 583.65</strain>
    </source>
</reference>
<feature type="domain" description="Aminoglycoside phosphotransferase" evidence="1">
    <location>
        <begin position="30"/>
        <end position="261"/>
    </location>
</feature>
<dbReference type="PANTHER" id="PTHR47829:SF1">
    <property type="entry name" value="HAD FAMILY PHOSPHATASE"/>
    <property type="match status" value="1"/>
</dbReference>
<dbReference type="PANTHER" id="PTHR47829">
    <property type="entry name" value="HYDROLASE, PUTATIVE (AFU_ORTHOLOGUE AFUA_1G12880)-RELATED"/>
    <property type="match status" value="1"/>
</dbReference>
<dbReference type="Gene3D" id="3.30.200.20">
    <property type="entry name" value="Phosphorylase Kinase, domain 1"/>
    <property type="match status" value="1"/>
</dbReference>
<protein>
    <recommendedName>
        <fullName evidence="1">Aminoglycoside phosphotransferase domain-containing protein</fullName>
    </recommendedName>
</protein>
<dbReference type="InterPro" id="IPR008271">
    <property type="entry name" value="Ser/Thr_kinase_AS"/>
</dbReference>
<dbReference type="PROSITE" id="PS00108">
    <property type="entry name" value="PROTEIN_KINASE_ST"/>
    <property type="match status" value="1"/>
</dbReference>
<gene>
    <name evidence="2" type="ORF">ASPVEDRAFT_137633</name>
</gene>
<keyword evidence="3" id="KW-1185">Reference proteome</keyword>
<proteinExistence type="predicted"/>
<dbReference type="AlphaFoldDB" id="A0A1L9PUZ7"/>
<organism evidence="2 3">
    <name type="scientific">Aspergillus versicolor CBS 583.65</name>
    <dbReference type="NCBI Taxonomy" id="1036611"/>
    <lineage>
        <taxon>Eukaryota</taxon>
        <taxon>Fungi</taxon>
        <taxon>Dikarya</taxon>
        <taxon>Ascomycota</taxon>
        <taxon>Pezizomycotina</taxon>
        <taxon>Eurotiomycetes</taxon>
        <taxon>Eurotiomycetidae</taxon>
        <taxon>Eurotiales</taxon>
        <taxon>Aspergillaceae</taxon>
        <taxon>Aspergillus</taxon>
        <taxon>Aspergillus subgen. Nidulantes</taxon>
    </lineage>
</organism>
<dbReference type="STRING" id="1036611.A0A1L9PUZ7"/>
<evidence type="ECO:0000313" key="3">
    <source>
        <dbReference type="Proteomes" id="UP000184073"/>
    </source>
</evidence>
<accession>A0A1L9PUZ7</accession>
<dbReference type="InterPro" id="IPR002575">
    <property type="entry name" value="Aminoglycoside_PTrfase"/>
</dbReference>
<dbReference type="OrthoDB" id="191037at2759"/>
<dbReference type="GO" id="GO:0004672">
    <property type="term" value="F:protein kinase activity"/>
    <property type="evidence" value="ECO:0007669"/>
    <property type="project" value="InterPro"/>
</dbReference>
<dbReference type="RefSeq" id="XP_040671055.1">
    <property type="nucleotide sequence ID" value="XM_040807411.1"/>
</dbReference>
<dbReference type="VEuPathDB" id="FungiDB:ASPVEDRAFT_137633"/>
<name>A0A1L9PUZ7_ASPVE</name>
<sequence>MAGALRQPIDVRSLEQFIASHVPEVQAPITLKQFGFGQSNPTYQITASDGARFVMRKKPPGKLVSKSAHKVEREYRILNALAKTDIPVPKVYCLCEDEGVVGTPFYIMEFLDGRIFEDPTLPGLPAEERKALWREAMVTLARFHRIDPVAVGLAGYGKAGGFYNRQLNTWRNLNDTQGAVLDKETKEAVGRVPGTEDLLRFFSDPDCQPRDRVSLIHGDFKIDNIVYHKTEPRIIGILDWEMSTVGHPFADIANVVHPWTVNAISPSAAQDLYLPSVTNKIEGLPSVAQCLAWYKGEAGWDPAPELKWAEAFCLFRLSIIYQGIAARYAARQATSPEARKLGQARYPSAELAKQLIREIKLRKVDGAKL</sequence>